<dbReference type="Proteomes" id="UP000103309">
    <property type="component" value="Segment"/>
</dbReference>
<sequence>MSSSGDCMRWTALDSGVLRVPTTRRVAPRRYTAVSSARSSTLSERRHRSSSGRFAATSVSSVVYVSVKIRWKLVLCSAVDRVTEKFASMARLTSPGTVPQEPLAKRSKKAASSTMRSSSAATKSSSSSTLSMSTSAKTRTTEQSSLSRSVLKRQHPGCRFM</sequence>
<dbReference type="EMBL" id="HM133903">
    <property type="protein sequence ID" value="ADY76746.1"/>
    <property type="molecule type" value="Genomic_DNA"/>
</dbReference>
<feature type="compositionally biased region" description="Low complexity" evidence="1">
    <location>
        <begin position="110"/>
        <end position="138"/>
    </location>
</feature>
<feature type="region of interest" description="Disordered" evidence="1">
    <location>
        <begin position="31"/>
        <end position="51"/>
    </location>
</feature>
<feature type="compositionally biased region" description="Basic residues" evidence="1">
    <location>
        <begin position="150"/>
        <end position="161"/>
    </location>
</feature>
<organismHost>
    <name type="scientific">Ovis aries</name>
    <name type="common">Sheep</name>
    <dbReference type="NCBI Taxonomy" id="9940"/>
</organismHost>
<proteinExistence type="predicted"/>
<organismHost>
    <name type="scientific">Homo sapiens</name>
    <name type="common">Human</name>
    <dbReference type="NCBI Taxonomy" id="9606"/>
</organismHost>
<evidence type="ECO:0000313" key="3">
    <source>
        <dbReference type="Proteomes" id="UP000103309"/>
    </source>
</evidence>
<organismHost>
    <name type="scientific">Capra hircus</name>
    <name type="common">Goat</name>
    <dbReference type="NCBI Taxonomy" id="9925"/>
</organismHost>
<feature type="region of interest" description="Disordered" evidence="1">
    <location>
        <begin position="89"/>
        <end position="161"/>
    </location>
</feature>
<name>F1AX69_ORFV</name>
<protein>
    <submittedName>
        <fullName evidence="2">PP72</fullName>
    </submittedName>
</protein>
<reference evidence="2 3" key="1">
    <citation type="submission" date="2010-04" db="EMBL/GenBank/DDBJ databases">
        <title>Novel immune-modulators identified by a rapid, functional screen of the Parapox virus genome.</title>
        <authorList>
            <person name="McGuire M.J."/>
            <person name="Sykes K.F."/>
            <person name="Johnston S.A."/>
        </authorList>
    </citation>
    <scope>NUCLEOTIDE SEQUENCE [LARGE SCALE GENOMIC DNA]</scope>
    <source>
        <strain evidence="2">D1701</strain>
    </source>
</reference>
<evidence type="ECO:0000256" key="1">
    <source>
        <dbReference type="SAM" id="MobiDB-lite"/>
    </source>
</evidence>
<accession>F1AX69</accession>
<evidence type="ECO:0000313" key="2">
    <source>
        <dbReference type="EMBL" id="ADY76746.1"/>
    </source>
</evidence>
<organism evidence="2 3">
    <name type="scientific">Orf virus</name>
    <name type="common">ORFV</name>
    <dbReference type="NCBI Taxonomy" id="10258"/>
    <lineage>
        <taxon>Viruses</taxon>
        <taxon>Varidnaviria</taxon>
        <taxon>Bamfordvirae</taxon>
        <taxon>Nucleocytoviricota</taxon>
        <taxon>Pokkesviricetes</taxon>
        <taxon>Chitovirales</taxon>
        <taxon>Poxviridae</taxon>
        <taxon>Chordopoxvirinae</taxon>
        <taxon>Parapoxvirus</taxon>
        <taxon>Parapoxvirus orf</taxon>
    </lineage>
</organism>